<dbReference type="PROSITE" id="PS51257">
    <property type="entry name" value="PROKAR_LIPOPROTEIN"/>
    <property type="match status" value="1"/>
</dbReference>
<dbReference type="Gene3D" id="1.25.40.10">
    <property type="entry name" value="Tetratricopeptide repeat domain"/>
    <property type="match status" value="2"/>
</dbReference>
<dbReference type="SUPFAM" id="SSF48452">
    <property type="entry name" value="TPR-like"/>
    <property type="match status" value="1"/>
</dbReference>
<name>A0ABS2WSH5_9BACT</name>
<evidence type="ECO:0000313" key="1">
    <source>
        <dbReference type="EMBL" id="MBN2964617.1"/>
    </source>
</evidence>
<organism evidence="1 2">
    <name type="scientific">Sulfurospirillum tamanense</name>
    <dbReference type="NCBI Taxonomy" id="2813362"/>
    <lineage>
        <taxon>Bacteria</taxon>
        <taxon>Pseudomonadati</taxon>
        <taxon>Campylobacterota</taxon>
        <taxon>Epsilonproteobacteria</taxon>
        <taxon>Campylobacterales</taxon>
        <taxon>Sulfurospirillaceae</taxon>
        <taxon>Sulfurospirillum</taxon>
    </lineage>
</organism>
<sequence length="421" mass="48182">MSWYRFLVSLAIVFFLGGCTPSVQSPSSPPRYSIDGEDLLALQALVTYQEGDASTSVEMFETLFDRTNKLEYIKEALRIGFSAGLPVEKLLEKALAHTPEDGDVVRLHVGVLLNNKAFEEAKEQMINLIGREKSIQNLTILGSIHFHLKEYDLALKYYDSIYKESQSEESLLAIVDLLDTHLDRTNEAISYLETVRRMNGCTKATCFRLVQIYGKTKNIDGLISTYKMLYMGQKEDQYANKVVELLLFKRDFAGAIAFLNQSNHDPLMLMDLHASRKEFEKAYKVAKRAYEDFGKLDYLGRVAIYEYEYNKDTITKALLSSVSEKFEKVIKTLEEPLYLNYYGYLLIDHDVDIAKGIALVKRALAKEPDSPYYIDSLAWGYYKLGRCQEAHALMVPILNTTSEQEIKDHYEKINACIRKSE</sequence>
<proteinExistence type="predicted"/>
<evidence type="ECO:0000313" key="2">
    <source>
        <dbReference type="Proteomes" id="UP000703590"/>
    </source>
</evidence>
<dbReference type="EMBL" id="JAFHKK010000014">
    <property type="protein sequence ID" value="MBN2964617.1"/>
    <property type="molecule type" value="Genomic_DNA"/>
</dbReference>
<reference evidence="1" key="2">
    <citation type="submission" date="2021-02" db="EMBL/GenBank/DDBJ databases">
        <authorList>
            <person name="Merkel A.Y."/>
        </authorList>
    </citation>
    <scope>NUCLEOTIDE SEQUENCE</scope>
    <source>
        <strain evidence="1">T05b</strain>
    </source>
</reference>
<protein>
    <recommendedName>
        <fullName evidence="3">Tetratricopeptide repeat protein</fullName>
    </recommendedName>
</protein>
<accession>A0ABS2WSH5</accession>
<evidence type="ECO:0008006" key="3">
    <source>
        <dbReference type="Google" id="ProtNLM"/>
    </source>
</evidence>
<dbReference type="Proteomes" id="UP000703590">
    <property type="component" value="Unassembled WGS sequence"/>
</dbReference>
<dbReference type="RefSeq" id="WP_205459167.1">
    <property type="nucleotide sequence ID" value="NZ_JAFHKK010000014.1"/>
</dbReference>
<dbReference type="InterPro" id="IPR011990">
    <property type="entry name" value="TPR-like_helical_dom_sf"/>
</dbReference>
<reference evidence="1" key="1">
    <citation type="submission" date="2021-02" db="EMBL/GenBank/DDBJ databases">
        <title>Sulfurospirillum tamanensis sp. nov.</title>
        <authorList>
            <person name="Frolova A."/>
            <person name="Merkel A."/>
            <person name="Slobodkin A."/>
        </authorList>
    </citation>
    <scope>NUCLEOTIDE SEQUENCE</scope>
    <source>
        <strain evidence="1">T05b</strain>
    </source>
</reference>
<gene>
    <name evidence="1" type="ORF">JWV37_07485</name>
</gene>
<keyword evidence="2" id="KW-1185">Reference proteome</keyword>
<comment type="caution">
    <text evidence="1">The sequence shown here is derived from an EMBL/GenBank/DDBJ whole genome shotgun (WGS) entry which is preliminary data.</text>
</comment>